<dbReference type="RefSeq" id="WP_085783574.1">
    <property type="nucleotide sequence ID" value="NZ_CP008743.1"/>
</dbReference>
<sequence length="582" mass="65964">MKFNSFTSPLILSLSVVLLCSTTLSASKSDSEDALEEILHTGSLRYHSDGETYVSAKQRRKKLNKKSFDQLLKEMSEVQITPPSTIELGKDGNNEGLLPSKKKKKKTSAKKSRKHFNASAHKAMDKDEKTHSSGDLSQLLPIDEGLNQVMEDLLSKTATHQSSESDQTTENLLEKLNNLSITQLTPTGSLVVQKPQEESTQPTLRKKPKRSHLLGKKVAFKGSIEVKSTEDAKKAAQVGGWIDPDTHPVHAQVVLYRKDSAPISVGEDKQNPEKVTTLRKIYKDKGRAKHETGLGAIASSATSTAQPLVRKKRRSSHHSVQPALPRLKKKDLGSDPYKTRMVYLTDSKRYYYIDGVREIAAHKDSQTSEKTYKLEDTRELLKNQLQYPDVTIVGQKINSPMQVLNEELFQRQFVVFHQEPQSETLEYLLNAGNRQFKLIMREPYFDEFYPHISANIDLQNLVNTALKESEKEKIKRDEWGNYILEGITTLDSKEEFNYRIVVNLALIHRSLEKKSQKLTDQVLPENLMGTIFSQQCTFKPQGNGNNPHHFSFRIFSKEVDVSVEDKKQPLAFGTVFLDRRIG</sequence>
<organism evidence="3 4">
    <name type="scientific">Candidatus Nucleicultrix amoebiphila FS5</name>
    <dbReference type="NCBI Taxonomy" id="1414854"/>
    <lineage>
        <taxon>Bacteria</taxon>
        <taxon>Pseudomonadati</taxon>
        <taxon>Pseudomonadota</taxon>
        <taxon>Alphaproteobacteria</taxon>
        <taxon>Holosporales</taxon>
        <taxon>Candidatus Nucleicultricaceae</taxon>
        <taxon>Candidatus Nucleicultrix</taxon>
    </lineage>
</organism>
<evidence type="ECO:0000313" key="3">
    <source>
        <dbReference type="EMBL" id="ARN84209.1"/>
    </source>
</evidence>
<proteinExistence type="predicted"/>
<feature type="compositionally biased region" description="Basic residues" evidence="1">
    <location>
        <begin position="100"/>
        <end position="116"/>
    </location>
</feature>
<gene>
    <name evidence="3" type="ORF">GQ61_01360</name>
</gene>
<evidence type="ECO:0000256" key="2">
    <source>
        <dbReference type="SAM" id="SignalP"/>
    </source>
</evidence>
<accession>A0A1W6N349</accession>
<keyword evidence="2" id="KW-0732">Signal</keyword>
<protein>
    <submittedName>
        <fullName evidence="3">Uncharacterized protein</fullName>
    </submittedName>
</protein>
<dbReference type="KEGG" id="naf:GQ61_01360"/>
<feature type="compositionally biased region" description="Basic and acidic residues" evidence="1">
    <location>
        <begin position="122"/>
        <end position="132"/>
    </location>
</feature>
<name>A0A1W6N349_9PROT</name>
<evidence type="ECO:0000256" key="1">
    <source>
        <dbReference type="SAM" id="MobiDB-lite"/>
    </source>
</evidence>
<dbReference type="EMBL" id="CP008743">
    <property type="protein sequence ID" value="ARN84209.1"/>
    <property type="molecule type" value="Genomic_DNA"/>
</dbReference>
<feature type="signal peptide" evidence="2">
    <location>
        <begin position="1"/>
        <end position="26"/>
    </location>
</feature>
<dbReference type="Proteomes" id="UP000237351">
    <property type="component" value="Chromosome"/>
</dbReference>
<evidence type="ECO:0000313" key="4">
    <source>
        <dbReference type="Proteomes" id="UP000237351"/>
    </source>
</evidence>
<feature type="region of interest" description="Disordered" evidence="1">
    <location>
        <begin position="299"/>
        <end position="332"/>
    </location>
</feature>
<dbReference type="AlphaFoldDB" id="A0A1W6N349"/>
<reference evidence="3 4" key="1">
    <citation type="submission" date="2014-06" db="EMBL/GenBank/DDBJ databases">
        <title>The genome of the endonuclear symbiont Nucleicultrix amoebiphila.</title>
        <authorList>
            <person name="Schulz F."/>
            <person name="Horn M."/>
        </authorList>
    </citation>
    <scope>NUCLEOTIDE SEQUENCE [LARGE SCALE GENOMIC DNA]</scope>
    <source>
        <strain evidence="3 4">FS5</strain>
    </source>
</reference>
<feature type="chain" id="PRO_5012032059" evidence="2">
    <location>
        <begin position="27"/>
        <end position="582"/>
    </location>
</feature>
<feature type="region of interest" description="Disordered" evidence="1">
    <location>
        <begin position="82"/>
        <end position="140"/>
    </location>
</feature>
<feature type="region of interest" description="Disordered" evidence="1">
    <location>
        <begin position="187"/>
        <end position="210"/>
    </location>
</feature>
<keyword evidence="4" id="KW-1185">Reference proteome</keyword>